<dbReference type="Proteomes" id="UP000266042">
    <property type="component" value="Unassembled WGS sequence"/>
</dbReference>
<feature type="compositionally biased region" description="Basic and acidic residues" evidence="1">
    <location>
        <begin position="57"/>
        <end position="73"/>
    </location>
</feature>
<reference evidence="2 3" key="1">
    <citation type="submission" date="2018-09" db="EMBL/GenBank/DDBJ databases">
        <title>Discovery and Ecogenomic Context for Candidatus Cryosericales, a Global Caldiserica Order Active in Thawing Permafrost.</title>
        <authorList>
            <person name="Martinez M.A."/>
            <person name="Woodcroft B.J."/>
            <person name="Ignacio Espinoza J.C."/>
            <person name="Zayed A."/>
            <person name="Singleton C.M."/>
            <person name="Boyd J."/>
            <person name="Li Y.-F."/>
            <person name="Purvine S."/>
            <person name="Maughan H."/>
            <person name="Hodgkins S.B."/>
            <person name="Anderson D."/>
            <person name="Sederholm M."/>
            <person name="Temperton B."/>
            <person name="Saleska S.R."/>
            <person name="Tyson G.W."/>
            <person name="Rich V.I."/>
        </authorList>
    </citation>
    <scope>NUCLEOTIDE SEQUENCE [LARGE SCALE GENOMIC DNA]</scope>
    <source>
        <strain evidence="2 3">SMC3</strain>
    </source>
</reference>
<organism evidence="2 3">
    <name type="scientific">Candidatus Cryosericum hinesii</name>
    <dbReference type="NCBI Taxonomy" id="2290915"/>
    <lineage>
        <taxon>Bacteria</taxon>
        <taxon>Pseudomonadati</taxon>
        <taxon>Caldisericota/Cryosericota group</taxon>
        <taxon>Candidatus Cryosericota</taxon>
        <taxon>Candidatus Cryosericia</taxon>
        <taxon>Candidatus Cryosericales</taxon>
        <taxon>Candidatus Cryosericaceae</taxon>
        <taxon>Candidatus Cryosericum</taxon>
    </lineage>
</organism>
<comment type="caution">
    <text evidence="2">The sequence shown here is derived from an EMBL/GenBank/DDBJ whole genome shotgun (WGS) entry which is preliminary data.</text>
</comment>
<evidence type="ECO:0000313" key="3">
    <source>
        <dbReference type="Proteomes" id="UP000266042"/>
    </source>
</evidence>
<gene>
    <name evidence="2" type="ORF">SMC3_08170</name>
</gene>
<protein>
    <submittedName>
        <fullName evidence="2">Uncharacterized protein</fullName>
    </submittedName>
</protein>
<feature type="compositionally biased region" description="Polar residues" evidence="1">
    <location>
        <begin position="94"/>
        <end position="103"/>
    </location>
</feature>
<dbReference type="EMBL" id="QXIW01000033">
    <property type="protein sequence ID" value="RIE11753.1"/>
    <property type="molecule type" value="Genomic_DNA"/>
</dbReference>
<proteinExistence type="predicted"/>
<dbReference type="AlphaFoldDB" id="A0A398DB56"/>
<evidence type="ECO:0000256" key="1">
    <source>
        <dbReference type="SAM" id="MobiDB-lite"/>
    </source>
</evidence>
<feature type="region of interest" description="Disordered" evidence="1">
    <location>
        <begin position="54"/>
        <end position="103"/>
    </location>
</feature>
<accession>A0A398DB56</accession>
<evidence type="ECO:0000313" key="2">
    <source>
        <dbReference type="EMBL" id="RIE11753.1"/>
    </source>
</evidence>
<name>A0A398DB56_9BACT</name>
<sequence>MKREAIVSNHQHVLVLAMFAFHQESTCQWIMCSGTISATGHCRASTSAFKARARTAGGHEHGQNDLGKLDTRTVRPKQVPPADAMDDPREYLQRSLSPAPNED</sequence>